<dbReference type="KEGG" id="reh:PHG259"/>
<dbReference type="OrthoDB" id="2111735at2"/>
<dbReference type="HOGENOM" id="CLU_143943_1_0_4"/>
<dbReference type="EMBL" id="AY305378">
    <property type="protein sequence ID" value="AAP86008.1"/>
    <property type="molecule type" value="Genomic_DNA"/>
</dbReference>
<accession>Q7WX83</accession>
<protein>
    <submittedName>
        <fullName evidence="2">Zinc-binding protein</fullName>
    </submittedName>
</protein>
<keyword evidence="1" id="KW-0614">Plasmid</keyword>
<dbReference type="Proteomes" id="UP000008210">
    <property type="component" value="Plasmid megaplasmid pHG1"/>
</dbReference>
<proteinExistence type="predicted"/>
<dbReference type="eggNOG" id="COG4273">
    <property type="taxonomic scope" value="Bacteria"/>
</dbReference>
<reference evidence="2 4" key="2">
    <citation type="submission" date="2019-04" db="EMBL/GenBank/DDBJ databases">
        <title>Long-read de novo sequencing of Cupriavidus necator H16.</title>
        <authorList>
            <person name="Little G.T."/>
            <person name="Ehsaan M."/>
            <person name="Arenas-Lopez C."/>
            <person name="Jawed K."/>
            <person name="Winzer K."/>
            <person name="Kovacs K."/>
            <person name="Malys N."/>
            <person name="Minton N.P."/>
        </authorList>
    </citation>
    <scope>NUCLEOTIDE SEQUENCE [LARGE SCALE GENOMIC DNA]</scope>
    <source>
        <strain evidence="2 4">H16</strain>
        <plasmid evidence="4">phg1</plasmid>
        <plasmid evidence="2">pHG1</plasmid>
    </source>
</reference>
<geneLocation type="plasmid" evidence="4">
    <name>phg1</name>
</geneLocation>
<gene>
    <name evidence="1" type="ordered locus">PHG259</name>
    <name evidence="2" type="ORF">E6A55_33525</name>
</gene>
<dbReference type="PIRSF" id="PIRSF037181">
    <property type="entry name" value="DGC"/>
    <property type="match status" value="1"/>
</dbReference>
<dbReference type="Proteomes" id="UP000296079">
    <property type="component" value="Plasmid pHG1"/>
</dbReference>
<organism evidence="1 3">
    <name type="scientific">Cupriavidus necator (strain ATCC 17699 / DSM 428 / KCTC 22496 / NCIMB 10442 / H16 / Stanier 337)</name>
    <name type="common">Ralstonia eutropha</name>
    <dbReference type="NCBI Taxonomy" id="381666"/>
    <lineage>
        <taxon>Bacteria</taxon>
        <taxon>Pseudomonadati</taxon>
        <taxon>Pseudomonadota</taxon>
        <taxon>Betaproteobacteria</taxon>
        <taxon>Burkholderiales</taxon>
        <taxon>Burkholderiaceae</taxon>
        <taxon>Cupriavidus</taxon>
    </lineage>
</organism>
<dbReference type="RefSeq" id="WP_011154171.1">
    <property type="nucleotide sequence ID" value="NC_005241.1"/>
</dbReference>
<dbReference type="InterPro" id="IPR014958">
    <property type="entry name" value="DGC"/>
</dbReference>
<name>Q7WX83_CUPNH</name>
<keyword evidence="3" id="KW-1185">Reference proteome</keyword>
<dbReference type="AlphaFoldDB" id="Q7WX83"/>
<dbReference type="Pfam" id="PF08859">
    <property type="entry name" value="DGC"/>
    <property type="match status" value="1"/>
</dbReference>
<evidence type="ECO:0000313" key="3">
    <source>
        <dbReference type="Proteomes" id="UP000008210"/>
    </source>
</evidence>
<geneLocation type="plasmid" evidence="1 3">
    <name>megaplasmid pHG1</name>
</geneLocation>
<dbReference type="PATRIC" id="fig|381666.6.peg.208"/>
<dbReference type="EMBL" id="CP039289">
    <property type="protein sequence ID" value="QCC05488.1"/>
    <property type="molecule type" value="Genomic_DNA"/>
</dbReference>
<geneLocation type="plasmid" evidence="2">
    <name>pHG1</name>
</geneLocation>
<evidence type="ECO:0000313" key="4">
    <source>
        <dbReference type="Proteomes" id="UP000296079"/>
    </source>
</evidence>
<evidence type="ECO:0000313" key="2">
    <source>
        <dbReference type="EMBL" id="QCC05488.1"/>
    </source>
</evidence>
<sequence length="149" mass="15028">MSKSDTTSLPLVYACSGCSSVAQLANTVAVRLDRGGLAEMSCISGVGGGVPALTRVARSGRPILALDGCPLACVKACLASAGVAPAQHLVLNRLGATKRQHGECSEAEAGAVWAAVTLALSAIKDAPPQLADKSAALVKANGTLRHRLQ</sequence>
<reference evidence="1 3" key="1">
    <citation type="journal article" date="2003" name="J. Mol. Biol.">
        <title>Complete nucleotide sequence of pHG1: a Ralstonia eutropha H16 megaplasmid encoding key enzymes of H(2)-based lithoautotrophy and anaerobiosis.</title>
        <authorList>
            <person name="Schwartz E."/>
            <person name="Henne A."/>
            <person name="Cramm R."/>
            <person name="Eitinger T."/>
            <person name="Friedrich B."/>
            <person name="Gottschalk G."/>
        </authorList>
    </citation>
    <scope>NUCLEOTIDE SEQUENCE [LARGE SCALE GENOMIC DNA]</scope>
    <source>
        <strain evidence="3">ATCC 17699 / DSM 428 / KCTC 22496 / NCIMB 10442 / H16 / Stanier 337</strain>
        <strain evidence="1">H16</strain>
        <plasmid evidence="1 3">megaplasmid pHG1</plasmid>
    </source>
</reference>
<evidence type="ECO:0000313" key="1">
    <source>
        <dbReference type="EMBL" id="AAP86008.1"/>
    </source>
</evidence>